<accession>A0A1L7WYJ8</accession>
<keyword evidence="4" id="KW-0347">Helicase</keyword>
<dbReference type="GO" id="GO:0030422">
    <property type="term" value="P:siRNA processing"/>
    <property type="evidence" value="ECO:0007669"/>
    <property type="project" value="TreeGrafter"/>
</dbReference>
<keyword evidence="2" id="KW-0547">Nucleotide-binding</keyword>
<dbReference type="SMART" id="SM00382">
    <property type="entry name" value="AAA"/>
    <property type="match status" value="1"/>
</dbReference>
<dbReference type="Pfam" id="PF13087">
    <property type="entry name" value="AAA_12"/>
    <property type="match status" value="1"/>
</dbReference>
<dbReference type="STRING" id="576137.A0A1L7WYJ8"/>
<dbReference type="GO" id="GO:0031380">
    <property type="term" value="C:nuclear RNA-directed RNA polymerase complex"/>
    <property type="evidence" value="ECO:0007669"/>
    <property type="project" value="TreeGrafter"/>
</dbReference>
<protein>
    <submittedName>
        <fullName evidence="7">Related to NAM7-nonsense-mediated mRNA decay protein (RdRP)</fullName>
    </submittedName>
</protein>
<reference evidence="7 8" key="1">
    <citation type="submission" date="2016-03" db="EMBL/GenBank/DDBJ databases">
        <authorList>
            <person name="Ploux O."/>
        </authorList>
    </citation>
    <scope>NUCLEOTIDE SEQUENCE [LARGE SCALE GENOMIC DNA]</scope>
    <source>
        <strain evidence="7 8">UAMH 11012</strain>
    </source>
</reference>
<dbReference type="PANTHER" id="PTHR23079:SF55">
    <property type="entry name" value="RNA-DIRECTED RNA POLYMERASE"/>
    <property type="match status" value="1"/>
</dbReference>
<evidence type="ECO:0000256" key="5">
    <source>
        <dbReference type="ARBA" id="ARBA00022840"/>
    </source>
</evidence>
<dbReference type="CDD" id="cd18808">
    <property type="entry name" value="SF1_C_Upf1"/>
    <property type="match status" value="1"/>
</dbReference>
<dbReference type="GO" id="GO:0016787">
    <property type="term" value="F:hydrolase activity"/>
    <property type="evidence" value="ECO:0007669"/>
    <property type="project" value="UniProtKB-KW"/>
</dbReference>
<dbReference type="PANTHER" id="PTHR23079">
    <property type="entry name" value="RNA-DEPENDENT RNA POLYMERASE"/>
    <property type="match status" value="1"/>
</dbReference>
<feature type="domain" description="AAA+ ATPase" evidence="6">
    <location>
        <begin position="1264"/>
        <end position="1451"/>
    </location>
</feature>
<evidence type="ECO:0000256" key="2">
    <source>
        <dbReference type="ARBA" id="ARBA00022741"/>
    </source>
</evidence>
<dbReference type="GO" id="GO:0005524">
    <property type="term" value="F:ATP binding"/>
    <property type="evidence" value="ECO:0007669"/>
    <property type="project" value="UniProtKB-KW"/>
</dbReference>
<comment type="similarity">
    <text evidence="1">Belongs to the DNA2/NAM7 helicase family.</text>
</comment>
<dbReference type="SUPFAM" id="SSF52540">
    <property type="entry name" value="P-loop containing nucleoside triphosphate hydrolases"/>
    <property type="match status" value="1"/>
</dbReference>
<name>A0A1L7WYJ8_9HELO</name>
<sequence length="1708" mass="191559">MSKTNVRAFQHVLQDSIPLEDQSWSYRVPNLPRPSTLNSQQLIKSITLVSNSVKQQIVLRLQVSSLNRAISRDPLDRFISISFVDFRLRVPPPLTAAGEQGSGTKPATARESADYIVKLLRSGVTLNDVHYNFYGHSNSQLKSRTCILFAAPKPDISKMVEGLGDFTKMKTVAKKSKRIGLLFSVAQMATTVDPNRCEDIQDIEANNYIFTDGCGLISPHLAHELSRKVEIAFRNVRYTPSVFQIRYRGYKGVVMLDPSMRGKALVKFRKSMKKFSGGSDCSFSVVDYSKVFLSALVITPYGFGYLNDEIVLLLHALGIQATVLLQKQADHFKFLASAAHDPRAGFRFLTYTNNPELAEKVLMDSIELVQPTITKLVNAEYDRMLNKRDEQRCRILIPKSRLLFGICDAWDVLKEGECAVKITMDGDGQPRALKGMGILVTRNPCLHPGDLQKFKVVERDELAHLVDCIVFPTRGRRPAADLMSGGDLDGDTFFVCWDSDLVPDRLSQPAQYPGAKEPVMFKAITDDDRLEYFARYTNASLGRSPPRPPPNAAPFILDVLHDAAKGLVQARQDSNHNYDGYSFDAIELLLSRGDVAMSEFELVKLTYRWCRKNNTALMDFMHLFDVNLLAAEEKAWTLNQLPPSAEVPSLIMNALCQSNLIQGSELCPFKLDYPGLRWKRIYDSSQDRLATFLDTTARALELFHRKLIVIRVDDRLTSAIYVPQKIERRQECQVDDRVRLFAFPHSQDGQTSHRLTMPTKMNYRLYCDGNVFQLFERTRSNSWIYIVKSPSNDSGYRSQETISGWRKGRQAAIDSGLNYDCRASIALDKFSRGLQRHIGRVNRSGVLGAEIYVISNRDVKSMQNLDLWLEFIDTKEVMPLFEREAKEYSIPKLRDVDWSEEPEYLIQIVKEKEFAVFMSLHSEKKYIHVFGWLLERGEKGLLLQCFKYLLTQLRERQPGSDQTPMKLQSMLDFLQEAPFLSATFARMETWAALPPDVYELLRRSGPKILQAHILSANEMQEFVVEPFKAILSQIQSMSLTDFAELVELISLTVRSVDIALDLLLECLEPVATRILPRIPALTQHFVRNLMGIALDHIDEAAQPQNPRKELLDLKLSGASGGYPVVESRLRIDAPINTLASSDHVRLTAASLPVNTATAQLYLMDALVESSQAGLATFRCFHPLPQFVEQCSWELRNCGSFVTTKTMFDAIHNLATQLQGCCGISDQILGTHPDAPSDFNMLPTGYVAKKNLNASQNAAVDACLSYPLTCLWGPPGTGKTYTIVEIIKQLQSSPENRRILVTAPTHNAVDNVMRKYMADTKTGGCPDRAHSIALRVSTDVRKVAEDLKKYTCDAMAGKEIYTSHVALNKARDQIKKCRLIFTTCIGAGLGLLRSELFDTVIIDEASQQTEAASLVPLVKGCQKAILVGDHVQLGATVQKHAVLQQFDISLFERLYTQQKSTDSNPKDGSTRSSSPIAKVMLDTQYRMHESICRFSSDEFYESKLRTGISNNARPLSASNFPWPSTVSTASGQAVASGEKQPRMIFVECSMLEDLGRKSKSNEGQAKICLEVCKMLCTEATEGSKMPKLPATQTPKQSFIAVLTPYSRQVELLKSKLSHFPNVEVSSIDGFQGREADIVVFVTVRCNTHHEIGFLKDLRRMNVALTRARAAMIVIGHRTTLTMGTADPESTAVWKRLLDALVEIKIPYGG</sequence>
<dbReference type="FunFam" id="3.40.50.300:FF:000326">
    <property type="entry name" value="P-loop containing nucleoside triphosphate hydrolase"/>
    <property type="match status" value="1"/>
</dbReference>
<dbReference type="Pfam" id="PF13086">
    <property type="entry name" value="AAA_11"/>
    <property type="match status" value="2"/>
</dbReference>
<evidence type="ECO:0000313" key="7">
    <source>
        <dbReference type="EMBL" id="CZR57842.1"/>
    </source>
</evidence>
<keyword evidence="3" id="KW-0378">Hydrolase</keyword>
<keyword evidence="5" id="KW-0067">ATP-binding</keyword>
<dbReference type="OrthoDB" id="6513042at2759"/>
<dbReference type="InterPro" id="IPR003593">
    <property type="entry name" value="AAA+_ATPase"/>
</dbReference>
<dbReference type="GO" id="GO:0003968">
    <property type="term" value="F:RNA-directed RNA polymerase activity"/>
    <property type="evidence" value="ECO:0007669"/>
    <property type="project" value="UniProtKB-KW"/>
</dbReference>
<dbReference type="Proteomes" id="UP000184330">
    <property type="component" value="Unassembled WGS sequence"/>
</dbReference>
<dbReference type="GO" id="GO:0004386">
    <property type="term" value="F:helicase activity"/>
    <property type="evidence" value="ECO:0007669"/>
    <property type="project" value="UniProtKB-KW"/>
</dbReference>
<dbReference type="InterPro" id="IPR041677">
    <property type="entry name" value="DNA2/NAM7_AAA_11"/>
</dbReference>
<evidence type="ECO:0000256" key="3">
    <source>
        <dbReference type="ARBA" id="ARBA00022801"/>
    </source>
</evidence>
<gene>
    <name evidence="7" type="ORF">PAC_07731</name>
</gene>
<dbReference type="Gene3D" id="3.40.50.300">
    <property type="entry name" value="P-loop containing nucleotide triphosphate hydrolases"/>
    <property type="match status" value="2"/>
</dbReference>
<dbReference type="GO" id="GO:0003723">
    <property type="term" value="F:RNA binding"/>
    <property type="evidence" value="ECO:0007669"/>
    <property type="project" value="UniProtKB-KW"/>
</dbReference>
<keyword evidence="8" id="KW-1185">Reference proteome</keyword>
<dbReference type="InterPro" id="IPR027417">
    <property type="entry name" value="P-loop_NTPase"/>
</dbReference>
<dbReference type="GO" id="GO:0005694">
    <property type="term" value="C:chromosome"/>
    <property type="evidence" value="ECO:0007669"/>
    <property type="project" value="UniProtKB-ARBA"/>
</dbReference>
<evidence type="ECO:0000256" key="4">
    <source>
        <dbReference type="ARBA" id="ARBA00022806"/>
    </source>
</evidence>
<organism evidence="7 8">
    <name type="scientific">Phialocephala subalpina</name>
    <dbReference type="NCBI Taxonomy" id="576137"/>
    <lineage>
        <taxon>Eukaryota</taxon>
        <taxon>Fungi</taxon>
        <taxon>Dikarya</taxon>
        <taxon>Ascomycota</taxon>
        <taxon>Pezizomycotina</taxon>
        <taxon>Leotiomycetes</taxon>
        <taxon>Helotiales</taxon>
        <taxon>Mollisiaceae</taxon>
        <taxon>Phialocephala</taxon>
        <taxon>Phialocephala fortinii species complex</taxon>
    </lineage>
</organism>
<proteinExistence type="inferred from homology"/>
<evidence type="ECO:0000313" key="8">
    <source>
        <dbReference type="Proteomes" id="UP000184330"/>
    </source>
</evidence>
<dbReference type="InterPro" id="IPR057596">
    <property type="entry name" value="RDRP_core"/>
</dbReference>
<evidence type="ECO:0000256" key="1">
    <source>
        <dbReference type="ARBA" id="ARBA00007913"/>
    </source>
</evidence>
<evidence type="ECO:0000259" key="6">
    <source>
        <dbReference type="SMART" id="SM00382"/>
    </source>
</evidence>
<dbReference type="InterPro" id="IPR007855">
    <property type="entry name" value="RDRP"/>
</dbReference>
<dbReference type="EMBL" id="FJOG01000010">
    <property type="protein sequence ID" value="CZR57842.1"/>
    <property type="molecule type" value="Genomic_DNA"/>
</dbReference>
<dbReference type="Pfam" id="PF05183">
    <property type="entry name" value="RdRP"/>
    <property type="match status" value="1"/>
</dbReference>
<dbReference type="InterPro" id="IPR047187">
    <property type="entry name" value="SF1_C_Upf1"/>
</dbReference>
<dbReference type="InterPro" id="IPR041679">
    <property type="entry name" value="DNA2/NAM7-like_C"/>
</dbReference>